<feature type="transmembrane region" description="Helical" evidence="1">
    <location>
        <begin position="41"/>
        <end position="66"/>
    </location>
</feature>
<evidence type="ECO:0008006" key="4">
    <source>
        <dbReference type="Google" id="ProtNLM"/>
    </source>
</evidence>
<accession>A0ABQ2NHN0</accession>
<reference evidence="3" key="1">
    <citation type="journal article" date="2019" name="Int. J. Syst. Evol. Microbiol.">
        <title>The Global Catalogue of Microorganisms (GCM) 10K type strain sequencing project: providing services to taxonomists for standard genome sequencing and annotation.</title>
        <authorList>
            <consortium name="The Broad Institute Genomics Platform"/>
            <consortium name="The Broad Institute Genome Sequencing Center for Infectious Disease"/>
            <person name="Wu L."/>
            <person name="Ma J."/>
        </authorList>
    </citation>
    <scope>NUCLEOTIDE SEQUENCE [LARGE SCALE GENOMIC DNA]</scope>
    <source>
        <strain evidence="3">CGMCC 1.7656</strain>
    </source>
</reference>
<name>A0ABQ2NHN0_9FLAO</name>
<comment type="caution">
    <text evidence="2">The sequence shown here is derived from an EMBL/GenBank/DDBJ whole genome shotgun (WGS) entry which is preliminary data.</text>
</comment>
<keyword evidence="1" id="KW-1133">Transmembrane helix</keyword>
<organism evidence="2 3">
    <name type="scientific">Cloacibacterium rupense</name>
    <dbReference type="NCBI Taxonomy" id="517423"/>
    <lineage>
        <taxon>Bacteria</taxon>
        <taxon>Pseudomonadati</taxon>
        <taxon>Bacteroidota</taxon>
        <taxon>Flavobacteriia</taxon>
        <taxon>Flavobacteriales</taxon>
        <taxon>Weeksellaceae</taxon>
    </lineage>
</organism>
<keyword evidence="1" id="KW-0812">Transmembrane</keyword>
<dbReference type="EMBL" id="BMLV01000001">
    <property type="protein sequence ID" value="GGP02500.1"/>
    <property type="molecule type" value="Genomic_DNA"/>
</dbReference>
<evidence type="ECO:0000256" key="1">
    <source>
        <dbReference type="SAM" id="Phobius"/>
    </source>
</evidence>
<dbReference type="InterPro" id="IPR049211">
    <property type="entry name" value="DUF6814"/>
</dbReference>
<dbReference type="Pfam" id="PF20664">
    <property type="entry name" value="DUF6814"/>
    <property type="match status" value="1"/>
</dbReference>
<gene>
    <name evidence="2" type="ORF">GCM10010992_07130</name>
</gene>
<protein>
    <recommendedName>
        <fullName evidence="4">Cardiolipin synthase N-terminal domain-containing protein</fullName>
    </recommendedName>
</protein>
<proteinExistence type="predicted"/>
<evidence type="ECO:0000313" key="2">
    <source>
        <dbReference type="EMBL" id="GGP02500.1"/>
    </source>
</evidence>
<keyword evidence="3" id="KW-1185">Reference proteome</keyword>
<dbReference type="RefSeq" id="WP_188616702.1">
    <property type="nucleotide sequence ID" value="NZ_BMLV01000001.1"/>
</dbReference>
<evidence type="ECO:0000313" key="3">
    <source>
        <dbReference type="Proteomes" id="UP000620064"/>
    </source>
</evidence>
<dbReference type="Proteomes" id="UP000620064">
    <property type="component" value="Unassembled WGS sequence"/>
</dbReference>
<sequence>MDAIKKILGIVWLALAAAVAYFGLTVLGIPKITSEKQEDLVFGIIIVFILMPIVVGGLAVFGWYSLNGEYSANKK</sequence>
<keyword evidence="1" id="KW-0472">Membrane</keyword>
<feature type="transmembrane region" description="Helical" evidence="1">
    <location>
        <begin position="7"/>
        <end position="29"/>
    </location>
</feature>